<organism evidence="6 7">
    <name type="scientific">Marasmius crinis-equi</name>
    <dbReference type="NCBI Taxonomy" id="585013"/>
    <lineage>
        <taxon>Eukaryota</taxon>
        <taxon>Fungi</taxon>
        <taxon>Dikarya</taxon>
        <taxon>Basidiomycota</taxon>
        <taxon>Agaricomycotina</taxon>
        <taxon>Agaricomycetes</taxon>
        <taxon>Agaricomycetidae</taxon>
        <taxon>Agaricales</taxon>
        <taxon>Marasmiineae</taxon>
        <taxon>Marasmiaceae</taxon>
        <taxon>Marasmius</taxon>
    </lineage>
</organism>
<dbReference type="Pfam" id="PF01753">
    <property type="entry name" value="zf-MYND"/>
    <property type="match status" value="1"/>
</dbReference>
<keyword evidence="2" id="KW-0863">Zinc-finger</keyword>
<name>A0ABR3ELR6_9AGAR</name>
<evidence type="ECO:0000313" key="6">
    <source>
        <dbReference type="EMBL" id="KAL0563819.1"/>
    </source>
</evidence>
<dbReference type="EMBL" id="JBAHYK010003176">
    <property type="protein sequence ID" value="KAL0563819.1"/>
    <property type="molecule type" value="Genomic_DNA"/>
</dbReference>
<proteinExistence type="predicted"/>
<evidence type="ECO:0000256" key="2">
    <source>
        <dbReference type="ARBA" id="ARBA00022771"/>
    </source>
</evidence>
<reference evidence="6 7" key="1">
    <citation type="submission" date="2024-02" db="EMBL/GenBank/DDBJ databases">
        <title>A draft genome for the cacao thread blight pathogen Marasmius crinis-equi.</title>
        <authorList>
            <person name="Cohen S.P."/>
            <person name="Baruah I.K."/>
            <person name="Amoako-Attah I."/>
            <person name="Bukari Y."/>
            <person name="Meinhardt L.W."/>
            <person name="Bailey B.A."/>
        </authorList>
    </citation>
    <scope>NUCLEOTIDE SEQUENCE [LARGE SCALE GENOMIC DNA]</scope>
    <source>
        <strain evidence="6 7">GH-76</strain>
    </source>
</reference>
<accession>A0ABR3ELR6</accession>
<keyword evidence="1" id="KW-0479">Metal-binding</keyword>
<keyword evidence="7" id="KW-1185">Reference proteome</keyword>
<evidence type="ECO:0000259" key="5">
    <source>
        <dbReference type="Pfam" id="PF01753"/>
    </source>
</evidence>
<feature type="region of interest" description="Disordered" evidence="4">
    <location>
        <begin position="215"/>
        <end position="234"/>
    </location>
</feature>
<evidence type="ECO:0000256" key="3">
    <source>
        <dbReference type="ARBA" id="ARBA00022833"/>
    </source>
</evidence>
<dbReference type="Proteomes" id="UP001465976">
    <property type="component" value="Unassembled WGS sequence"/>
</dbReference>
<feature type="domain" description="MYND-type" evidence="5">
    <location>
        <begin position="2"/>
        <end position="21"/>
    </location>
</feature>
<dbReference type="SUPFAM" id="SSF144232">
    <property type="entry name" value="HIT/MYND zinc finger-like"/>
    <property type="match status" value="1"/>
</dbReference>
<evidence type="ECO:0000256" key="1">
    <source>
        <dbReference type="ARBA" id="ARBA00022723"/>
    </source>
</evidence>
<evidence type="ECO:0000313" key="7">
    <source>
        <dbReference type="Proteomes" id="UP001465976"/>
    </source>
</evidence>
<gene>
    <name evidence="6" type="ORF">V5O48_018242</name>
</gene>
<dbReference type="InterPro" id="IPR002893">
    <property type="entry name" value="Znf_MYND"/>
</dbReference>
<comment type="caution">
    <text evidence="6">The sequence shown here is derived from an EMBL/GenBank/DDBJ whole genome shotgun (WGS) entry which is preliminary data.</text>
</comment>
<sequence>MVIYCSEECRTLDWPAHVDLCEHLHEDRVLLGHHTLIPTALEDLWAWARFYDTPLKNCAIASSYLRESSLEESQKTVLVVQISHNGRMDVPPQYRFNVLAVGRRSSEYGTVAQITKENPYAVYNEVVPGKEEMGDQYFGTLSFVIEGVFHGRFTYAWMKRFNIDKSAARARLLHREWWTVLRQYTDTGSKMSLPCGKSTSGIGSACGWGFWDSKEKVERRDRSAHDRNASKQRR</sequence>
<evidence type="ECO:0000256" key="4">
    <source>
        <dbReference type="SAM" id="MobiDB-lite"/>
    </source>
</evidence>
<keyword evidence="3" id="KW-0862">Zinc</keyword>
<protein>
    <recommendedName>
        <fullName evidence="5">MYND-type domain-containing protein</fullName>
    </recommendedName>
</protein>